<evidence type="ECO:0000256" key="7">
    <source>
        <dbReference type="ARBA" id="ARBA00022989"/>
    </source>
</evidence>
<dbReference type="SUPFAM" id="SSF141868">
    <property type="entry name" value="EAL domain-like"/>
    <property type="match status" value="1"/>
</dbReference>
<sequence>MRSILLPLTLAACLFVFGVSVLNIQLWYSSRADSLAGAKYAENNINNILDEATLATKTAKDIVVKGCDLEEQYQLGTEAALKPHLRTILIIKNGAVWCSSLPGNRVLLTHIPVVPETNLLLAPAKNTVNGLPVLLYQTLFATSRILVTISDQHIRGALNVPLKRVAYSLLVGNNTIGLSGDVATIDANTPLTGRIDSAKYHYSIIYNQPPLFSLARLVTKGSGILIFILLISGIAAYALEKYLNKNATPEETLRKAISNGEIVPFYQPIVNGKTLTLRGVEVLARWKHPRAGYISPASFIPVAEKSGLIIPLTQSLMTQVVTQMNVIASKLPEGFHVGINFSASHITSPTFVEECLKYRDSFRRNDLHLVIEVTEREPLHVDEHLVQRLNVLHENGFVIALDDFGTGYSGLSYLHDLHIDYIKIDQSFVGRVNADPDSTRILDCVLDLARKLSLSIVAEGVETKEQLDYLNQNNITFLQGYYFYKPVTFTGLVKILLSKARAKVIVE</sequence>
<dbReference type="EMBL" id="QFVP01000013">
    <property type="protein sequence ID" value="THE35309.1"/>
    <property type="molecule type" value="Genomic_DNA"/>
</dbReference>
<dbReference type="SMART" id="SM00052">
    <property type="entry name" value="EAL"/>
    <property type="match status" value="1"/>
</dbReference>
<dbReference type="Pfam" id="PF12792">
    <property type="entry name" value="CSS-motif"/>
    <property type="match status" value="1"/>
</dbReference>
<keyword evidence="8 10" id="KW-0472">Membrane</keyword>
<name>A0ABY2PQJ6_9ENTR</name>
<evidence type="ECO:0000256" key="3">
    <source>
        <dbReference type="ARBA" id="ARBA00022475"/>
    </source>
</evidence>
<keyword evidence="3" id="KW-1003">Cell membrane</keyword>
<evidence type="ECO:0000256" key="4">
    <source>
        <dbReference type="ARBA" id="ARBA00022636"/>
    </source>
</evidence>
<evidence type="ECO:0000256" key="2">
    <source>
        <dbReference type="ARBA" id="ARBA00012282"/>
    </source>
</evidence>
<keyword evidence="4" id="KW-0973">c-di-GMP</keyword>
<comment type="catalytic activity">
    <reaction evidence="9">
        <text>3',3'-c-di-GMP + H2O = 5'-phosphoguanylyl(3'-&gt;5')guanosine + H(+)</text>
        <dbReference type="Rhea" id="RHEA:24902"/>
        <dbReference type="ChEBI" id="CHEBI:15377"/>
        <dbReference type="ChEBI" id="CHEBI:15378"/>
        <dbReference type="ChEBI" id="CHEBI:58754"/>
        <dbReference type="ChEBI" id="CHEBI:58805"/>
        <dbReference type="EC" id="3.1.4.52"/>
    </reaction>
</comment>
<evidence type="ECO:0000256" key="1">
    <source>
        <dbReference type="ARBA" id="ARBA00004651"/>
    </source>
</evidence>
<keyword evidence="5 10" id="KW-0812">Transmembrane</keyword>
<dbReference type="Gene3D" id="3.20.20.450">
    <property type="entry name" value="EAL domain"/>
    <property type="match status" value="1"/>
</dbReference>
<proteinExistence type="predicted"/>
<keyword evidence="6" id="KW-0378">Hydrolase</keyword>
<dbReference type="PANTHER" id="PTHR33121">
    <property type="entry name" value="CYCLIC DI-GMP PHOSPHODIESTERASE PDEF"/>
    <property type="match status" value="1"/>
</dbReference>
<dbReference type="PANTHER" id="PTHR33121:SF81">
    <property type="entry name" value="CYCLIC DI-GMP PHOSPHODIESTERASE PDEB-RELATED"/>
    <property type="match status" value="1"/>
</dbReference>
<evidence type="ECO:0000259" key="11">
    <source>
        <dbReference type="PROSITE" id="PS50883"/>
    </source>
</evidence>
<dbReference type="PROSITE" id="PS50883">
    <property type="entry name" value="EAL"/>
    <property type="match status" value="1"/>
</dbReference>
<keyword evidence="7 10" id="KW-1133">Transmembrane helix</keyword>
<dbReference type="Proteomes" id="UP000306790">
    <property type="component" value="Unassembled WGS sequence"/>
</dbReference>
<feature type="domain" description="EAL" evidence="11">
    <location>
        <begin position="246"/>
        <end position="500"/>
    </location>
</feature>
<dbReference type="Pfam" id="PF00563">
    <property type="entry name" value="EAL"/>
    <property type="match status" value="1"/>
</dbReference>
<gene>
    <name evidence="12" type="ORF">DJ535_18730</name>
</gene>
<evidence type="ECO:0000313" key="12">
    <source>
        <dbReference type="EMBL" id="THE35309.1"/>
    </source>
</evidence>
<dbReference type="InterPro" id="IPR001633">
    <property type="entry name" value="EAL_dom"/>
</dbReference>
<comment type="caution">
    <text evidence="12">The sequence shown here is derived from an EMBL/GenBank/DDBJ whole genome shotgun (WGS) entry which is preliminary data.</text>
</comment>
<accession>A0ABY2PQJ6</accession>
<evidence type="ECO:0000256" key="5">
    <source>
        <dbReference type="ARBA" id="ARBA00022692"/>
    </source>
</evidence>
<evidence type="ECO:0000256" key="10">
    <source>
        <dbReference type="SAM" id="Phobius"/>
    </source>
</evidence>
<keyword evidence="13" id="KW-1185">Reference proteome</keyword>
<reference evidence="12 13" key="1">
    <citation type="submission" date="2018-05" db="EMBL/GenBank/DDBJ databases">
        <title>Isolation and genomic analyses of lactose-positive bacteria from faecal samples of preterm neonates.</title>
        <authorList>
            <person name="Chen Y."/>
            <person name="Brook T.C."/>
            <person name="O'Neill I."/>
            <person name="Soe C.Z."/>
            <person name="Hall L.J."/>
            <person name="Hoyles L."/>
        </authorList>
    </citation>
    <scope>NUCLEOTIDE SEQUENCE [LARGE SCALE GENOMIC DNA]</scope>
    <source>
        <strain evidence="12 13">P080C CL</strain>
    </source>
</reference>
<protein>
    <recommendedName>
        <fullName evidence="2">cyclic-guanylate-specific phosphodiesterase</fullName>
        <ecNumber evidence="2">3.1.4.52</ecNumber>
    </recommendedName>
</protein>
<evidence type="ECO:0000256" key="9">
    <source>
        <dbReference type="ARBA" id="ARBA00034290"/>
    </source>
</evidence>
<dbReference type="InterPro" id="IPR050706">
    <property type="entry name" value="Cyclic-di-GMP_PDE-like"/>
</dbReference>
<organism evidence="12 13">
    <name type="scientific">Citrobacter murliniae</name>
    <dbReference type="NCBI Taxonomy" id="67829"/>
    <lineage>
        <taxon>Bacteria</taxon>
        <taxon>Pseudomonadati</taxon>
        <taxon>Pseudomonadota</taxon>
        <taxon>Gammaproteobacteria</taxon>
        <taxon>Enterobacterales</taxon>
        <taxon>Enterobacteriaceae</taxon>
        <taxon>Citrobacter</taxon>
        <taxon>Citrobacter freundii complex</taxon>
    </lineage>
</organism>
<feature type="transmembrane region" description="Helical" evidence="10">
    <location>
        <begin position="217"/>
        <end position="239"/>
    </location>
</feature>
<dbReference type="CDD" id="cd01948">
    <property type="entry name" value="EAL"/>
    <property type="match status" value="1"/>
</dbReference>
<evidence type="ECO:0000256" key="6">
    <source>
        <dbReference type="ARBA" id="ARBA00022801"/>
    </source>
</evidence>
<dbReference type="RefSeq" id="WP_045442358.1">
    <property type="nucleotide sequence ID" value="NZ_QFVP01000013.1"/>
</dbReference>
<evidence type="ECO:0000256" key="8">
    <source>
        <dbReference type="ARBA" id="ARBA00023136"/>
    </source>
</evidence>
<comment type="subcellular location">
    <subcellularLocation>
        <location evidence="1">Cell membrane</location>
        <topology evidence="1">Multi-pass membrane protein</topology>
    </subcellularLocation>
</comment>
<evidence type="ECO:0000313" key="13">
    <source>
        <dbReference type="Proteomes" id="UP000306790"/>
    </source>
</evidence>
<dbReference type="InterPro" id="IPR035919">
    <property type="entry name" value="EAL_sf"/>
</dbReference>
<dbReference type="InterPro" id="IPR024744">
    <property type="entry name" value="CSS-motif_dom"/>
</dbReference>
<dbReference type="EC" id="3.1.4.52" evidence="2"/>